<organismHost>
    <name type="scientific">Erythrocebus patas</name>
    <name type="common">Red guenon</name>
    <name type="synonym">Cercopithecus patas</name>
    <dbReference type="NCBI Taxonomy" id="9538"/>
</organismHost>
<name>Q6TUZ1_YMTV5</name>
<sequence length="82" mass="9563">MNSTINFEDSEFGANMVMVISVFVLMISFLVFMLLYLIKWSYVMGFLNDVKIKIMNMTTRRSFAHLDDIYYTSDDVIGLNVE</sequence>
<dbReference type="InterPro" id="IPR022586">
    <property type="entry name" value="Swinepox_virus_C51"/>
</dbReference>
<dbReference type="RefSeq" id="NP_938277.1">
    <property type="nucleotide sequence ID" value="NC_005179.1"/>
</dbReference>
<reference evidence="2 3" key="1">
    <citation type="journal article" date="1995" name="J. Gen. Virol.">
        <title>Identification and characterization of the thymidine kinase gene of Yaba virus.</title>
        <authorList>
            <person name="Amano H."/>
            <person name="Ueda Y."/>
            <person name="Miyamura T."/>
        </authorList>
    </citation>
    <scope>NUCLEOTIDE SEQUENCE [LARGE SCALE GENOMIC DNA]</scope>
    <source>
        <strain evidence="3">VR587</strain>
    </source>
</reference>
<organismHost>
    <name type="scientific">Macaca</name>
    <name type="common">macaques</name>
    <dbReference type="NCBI Taxonomy" id="9539"/>
</organismHost>
<keyword evidence="1" id="KW-1133">Transmembrane helix</keyword>
<dbReference type="GeneID" id="2943707"/>
<dbReference type="EMBL" id="AY386371">
    <property type="protein sequence ID" value="AAR07378.1"/>
    <property type="molecule type" value="Genomic_DNA"/>
</dbReference>
<accession>Q6TUZ1</accession>
<dbReference type="KEGG" id="vg:2943707"/>
<evidence type="ECO:0000313" key="2">
    <source>
        <dbReference type="EMBL" id="AAR07378.1"/>
    </source>
</evidence>
<keyword evidence="1" id="KW-0812">Transmembrane</keyword>
<keyword evidence="3" id="KW-1185">Reference proteome</keyword>
<evidence type="ECO:0000256" key="1">
    <source>
        <dbReference type="SAM" id="Phobius"/>
    </source>
</evidence>
<keyword evidence="1" id="KW-0472">Membrane</keyword>
<protein>
    <submittedName>
        <fullName evidence="2">21L</fullName>
    </submittedName>
</protein>
<organismHost>
    <name type="scientific">Papio hamadryas</name>
    <name type="common">Hamadryas baboon</name>
    <dbReference type="NCBI Taxonomy" id="9557"/>
</organismHost>
<dbReference type="Proteomes" id="UP000008596">
    <property type="component" value="Segment"/>
</dbReference>
<dbReference type="Pfam" id="PF10857">
    <property type="entry name" value="DUF2701"/>
    <property type="match status" value="1"/>
</dbReference>
<evidence type="ECO:0000313" key="3">
    <source>
        <dbReference type="Proteomes" id="UP000008596"/>
    </source>
</evidence>
<feature type="transmembrane region" description="Helical" evidence="1">
    <location>
        <begin position="12"/>
        <end position="38"/>
    </location>
</feature>
<organismHost>
    <name type="scientific">Homo sapiens</name>
    <name type="common">Human</name>
    <dbReference type="NCBI Taxonomy" id="9606"/>
</organismHost>
<reference evidence="2 3" key="2">
    <citation type="journal article" date="2003" name="J. Virol.">
        <title>Complete genomic sequence and comparative analysis of the tumorigenic poxvirus Yaba monkey tumor virus.</title>
        <authorList>
            <person name="Brunetti C.R."/>
            <person name="Amano H."/>
            <person name="Ueda Y."/>
            <person name="Qin J."/>
            <person name="Miyamura T."/>
            <person name="Suzuki T."/>
            <person name="Li X."/>
            <person name="Barrett J.W."/>
            <person name="McFadden G."/>
        </authorList>
    </citation>
    <scope>NUCLEOTIDE SEQUENCE [LARGE SCALE GENOMIC DNA]</scope>
    <source>
        <strain evidence="3">VR587</strain>
    </source>
</reference>
<reference evidence="2 3" key="3">
    <citation type="journal article" date="2003" name="Proc. Natl. Acad. Sci. U.S.A.">
        <title>A secreted high-affinity inhibitor of human TNF from Tanapox virus.</title>
        <authorList>
            <person name="Brunetti C.R."/>
            <person name="Paulose-Murphy M."/>
            <person name="Singh R."/>
            <person name="Qin J."/>
            <person name="Barrett J.W."/>
            <person name="Tardivel A."/>
            <person name="Schneider P."/>
            <person name="Essani K."/>
            <person name="McFadden G."/>
        </authorList>
    </citation>
    <scope>NUCLEOTIDE SEQUENCE [LARGE SCALE GENOMIC DNA]</scope>
    <source>
        <strain evidence="3">VR587</strain>
    </source>
</reference>
<organism evidence="2 3">
    <name type="scientific">Yaba monkey tumor virus (strain VR587)</name>
    <name type="common">YMTV</name>
    <dbReference type="NCBI Taxonomy" id="928314"/>
    <lineage>
        <taxon>Viruses</taxon>
        <taxon>Varidnaviria</taxon>
        <taxon>Bamfordvirae</taxon>
        <taxon>Nucleocytoviricota</taxon>
        <taxon>Pokkesviricetes</taxon>
        <taxon>Chitovirales</taxon>
        <taxon>Poxviridae</taxon>
        <taxon>Chordopoxvirinae</taxon>
        <taxon>Yatapoxvirus</taxon>
        <taxon>Yatapoxvirus yabapox</taxon>
        <taxon>Yaba monkey tumor virus</taxon>
    </lineage>
</organism>
<proteinExistence type="predicted"/>